<accession>I1BKY6</accession>
<dbReference type="GeneID" id="93608542"/>
<dbReference type="AlphaFoldDB" id="I1BKY6"/>
<dbReference type="EMBL" id="CH476732">
    <property type="protein sequence ID" value="EIE76866.1"/>
    <property type="molecule type" value="Genomic_DNA"/>
</dbReference>
<dbReference type="InParanoid" id="I1BKY6"/>
<dbReference type="RefSeq" id="XP_067512262.1">
    <property type="nucleotide sequence ID" value="XM_067656161.1"/>
</dbReference>
<gene>
    <name evidence="1" type="ORF">RO3G_01570</name>
</gene>
<proteinExistence type="predicted"/>
<dbReference type="Proteomes" id="UP000009138">
    <property type="component" value="Unassembled WGS sequence"/>
</dbReference>
<organism evidence="1 2">
    <name type="scientific">Rhizopus delemar (strain RA 99-880 / ATCC MYA-4621 / FGSC 9543 / NRRL 43880)</name>
    <name type="common">Mucormycosis agent</name>
    <name type="synonym">Rhizopus arrhizus var. delemar</name>
    <dbReference type="NCBI Taxonomy" id="246409"/>
    <lineage>
        <taxon>Eukaryota</taxon>
        <taxon>Fungi</taxon>
        <taxon>Fungi incertae sedis</taxon>
        <taxon>Mucoromycota</taxon>
        <taxon>Mucoromycotina</taxon>
        <taxon>Mucoromycetes</taxon>
        <taxon>Mucorales</taxon>
        <taxon>Mucorineae</taxon>
        <taxon>Rhizopodaceae</taxon>
        <taxon>Rhizopus</taxon>
    </lineage>
</organism>
<keyword evidence="2" id="KW-1185">Reference proteome</keyword>
<dbReference type="VEuPathDB" id="FungiDB:RO3G_01570"/>
<name>I1BKY6_RHIO9</name>
<protein>
    <submittedName>
        <fullName evidence="1">Uncharacterized protein</fullName>
    </submittedName>
</protein>
<evidence type="ECO:0000313" key="1">
    <source>
        <dbReference type="EMBL" id="EIE76866.1"/>
    </source>
</evidence>
<sequence length="76" mass="8465">MKLKIGISVSNLLNVSSIRLAKNTNNNIQRLDSSQQLDSPAQTDSSLFYIIASCVIWHASFEKIKSLKDGALKTWL</sequence>
<reference evidence="1 2" key="1">
    <citation type="journal article" date="2009" name="PLoS Genet.">
        <title>Genomic analysis of the basal lineage fungus Rhizopus oryzae reveals a whole-genome duplication.</title>
        <authorList>
            <person name="Ma L.-J."/>
            <person name="Ibrahim A.S."/>
            <person name="Skory C."/>
            <person name="Grabherr M.G."/>
            <person name="Burger G."/>
            <person name="Butler M."/>
            <person name="Elias M."/>
            <person name="Idnurm A."/>
            <person name="Lang B.F."/>
            <person name="Sone T."/>
            <person name="Abe A."/>
            <person name="Calvo S.E."/>
            <person name="Corrochano L.M."/>
            <person name="Engels R."/>
            <person name="Fu J."/>
            <person name="Hansberg W."/>
            <person name="Kim J.-M."/>
            <person name="Kodira C.D."/>
            <person name="Koehrsen M.J."/>
            <person name="Liu B."/>
            <person name="Miranda-Saavedra D."/>
            <person name="O'Leary S."/>
            <person name="Ortiz-Castellanos L."/>
            <person name="Poulter R."/>
            <person name="Rodriguez-Romero J."/>
            <person name="Ruiz-Herrera J."/>
            <person name="Shen Y.-Q."/>
            <person name="Zeng Q."/>
            <person name="Galagan J."/>
            <person name="Birren B.W."/>
            <person name="Cuomo C.A."/>
            <person name="Wickes B.L."/>
        </authorList>
    </citation>
    <scope>NUCLEOTIDE SEQUENCE [LARGE SCALE GENOMIC DNA]</scope>
    <source>
        <strain evidence="2">RA 99-880 / ATCC MYA-4621 / FGSC 9543 / NRRL 43880</strain>
    </source>
</reference>
<evidence type="ECO:0000313" key="2">
    <source>
        <dbReference type="Proteomes" id="UP000009138"/>
    </source>
</evidence>